<dbReference type="AlphaFoldDB" id="A0A553ZPE0"/>
<gene>
    <name evidence="2" type="ORF">FNZ23_05035</name>
</gene>
<feature type="domain" description="Methyltransferase" evidence="1">
    <location>
        <begin position="49"/>
        <end position="135"/>
    </location>
</feature>
<dbReference type="OrthoDB" id="7062303at2"/>
<dbReference type="RefSeq" id="WP_143942585.1">
    <property type="nucleotide sequence ID" value="NZ_VKLS01000030.1"/>
</dbReference>
<dbReference type="SUPFAM" id="SSF53335">
    <property type="entry name" value="S-adenosyl-L-methionine-dependent methyltransferases"/>
    <property type="match status" value="1"/>
</dbReference>
<evidence type="ECO:0000313" key="2">
    <source>
        <dbReference type="EMBL" id="TSB43334.1"/>
    </source>
</evidence>
<dbReference type="CDD" id="cd02440">
    <property type="entry name" value="AdoMet_MTases"/>
    <property type="match status" value="1"/>
</dbReference>
<dbReference type="GO" id="GO:0032259">
    <property type="term" value="P:methylation"/>
    <property type="evidence" value="ECO:0007669"/>
    <property type="project" value="UniProtKB-KW"/>
</dbReference>
<name>A0A553ZPE0_9ACTN</name>
<dbReference type="Gene3D" id="2.20.130.10">
    <property type="entry name" value="CAC2371-like domains"/>
    <property type="match status" value="1"/>
</dbReference>
<keyword evidence="2" id="KW-0489">Methyltransferase</keyword>
<dbReference type="InterPro" id="IPR041698">
    <property type="entry name" value="Methyltransf_25"/>
</dbReference>
<reference evidence="2 3" key="1">
    <citation type="submission" date="2019-07" db="EMBL/GenBank/DDBJ databases">
        <title>Draft genome for Streptomyces benahoarensis MZ03-48.</title>
        <authorList>
            <person name="Gonzalez-Pimentel J.L."/>
        </authorList>
    </citation>
    <scope>NUCLEOTIDE SEQUENCE [LARGE SCALE GENOMIC DNA]</scope>
    <source>
        <strain evidence="2 3">MZ03-48</strain>
    </source>
</reference>
<dbReference type="GO" id="GO:0008168">
    <property type="term" value="F:methyltransferase activity"/>
    <property type="evidence" value="ECO:0007669"/>
    <property type="project" value="UniProtKB-KW"/>
</dbReference>
<keyword evidence="3" id="KW-1185">Reference proteome</keyword>
<proteinExistence type="predicted"/>
<evidence type="ECO:0000313" key="3">
    <source>
        <dbReference type="Proteomes" id="UP000320888"/>
    </source>
</evidence>
<dbReference type="Proteomes" id="UP000320888">
    <property type="component" value="Unassembled WGS sequence"/>
</dbReference>
<dbReference type="Gene3D" id="3.40.50.150">
    <property type="entry name" value="Vaccinia Virus protein VP39"/>
    <property type="match status" value="1"/>
</dbReference>
<keyword evidence="2" id="KW-0808">Transferase</keyword>
<dbReference type="EMBL" id="VKLS01000030">
    <property type="protein sequence ID" value="TSB43334.1"/>
    <property type="molecule type" value="Genomic_DNA"/>
</dbReference>
<protein>
    <submittedName>
        <fullName evidence="2">Class I SAM-dependent methyltransferase</fullName>
    </submittedName>
</protein>
<evidence type="ECO:0000259" key="1">
    <source>
        <dbReference type="Pfam" id="PF13649"/>
    </source>
</evidence>
<accession>A0A553ZPE0</accession>
<sequence>MEHRAREGYEGSGPGAITPDGCAVELYARLPVGEEPDIIEGAVRPASSILELGSGAGRMTHPLVHRGFAVTAVDESPQMLERISGAGTVRSAIEELSLDARFDVVLLASFLVHAAGPGVREGMLATCRRHVKDDGCVLIQREAPDRHDRVPSERRVDGGLIRIVSSEPVRPGVRSVHVEYDFADARWTQTFLSCPLTDEAFDAALERAGLAVDRYLTADRTWVRVVPRDN</sequence>
<dbReference type="InterPro" id="IPR029063">
    <property type="entry name" value="SAM-dependent_MTases_sf"/>
</dbReference>
<organism evidence="2 3">
    <name type="scientific">Streptomyces benahoarensis</name>
    <dbReference type="NCBI Taxonomy" id="2595054"/>
    <lineage>
        <taxon>Bacteria</taxon>
        <taxon>Bacillati</taxon>
        <taxon>Actinomycetota</taxon>
        <taxon>Actinomycetes</taxon>
        <taxon>Kitasatosporales</taxon>
        <taxon>Streptomycetaceae</taxon>
        <taxon>Streptomyces</taxon>
    </lineage>
</organism>
<comment type="caution">
    <text evidence="2">The sequence shown here is derived from an EMBL/GenBank/DDBJ whole genome shotgun (WGS) entry which is preliminary data.</text>
</comment>
<dbReference type="Pfam" id="PF13649">
    <property type="entry name" value="Methyltransf_25"/>
    <property type="match status" value="1"/>
</dbReference>